<dbReference type="PROSITE" id="PS50893">
    <property type="entry name" value="ABC_TRANSPORTER_2"/>
    <property type="match status" value="1"/>
</dbReference>
<dbReference type="InterPro" id="IPR027417">
    <property type="entry name" value="P-loop_NTPase"/>
</dbReference>
<evidence type="ECO:0000313" key="5">
    <source>
        <dbReference type="EMBL" id="RRK34766.1"/>
    </source>
</evidence>
<evidence type="ECO:0000256" key="2">
    <source>
        <dbReference type="ARBA" id="ARBA00022741"/>
    </source>
</evidence>
<dbReference type="AlphaFoldDB" id="A0A3R8JS44"/>
<dbReference type="PANTHER" id="PTHR42939:SF1">
    <property type="entry name" value="ABC TRANSPORTER ATP-BINDING PROTEIN ALBC-RELATED"/>
    <property type="match status" value="1"/>
</dbReference>
<dbReference type="PANTHER" id="PTHR42939">
    <property type="entry name" value="ABC TRANSPORTER ATP-BINDING PROTEIN ALBC-RELATED"/>
    <property type="match status" value="1"/>
</dbReference>
<evidence type="ECO:0000313" key="6">
    <source>
        <dbReference type="Proteomes" id="UP000274920"/>
    </source>
</evidence>
<comment type="caution">
    <text evidence="5">The sequence shown here is derived from an EMBL/GenBank/DDBJ whole genome shotgun (WGS) entry which is preliminary data.</text>
</comment>
<reference evidence="5" key="1">
    <citation type="submission" date="2018-10" db="EMBL/GenBank/DDBJ databases">
        <title>Schaedlerella arabinophila gen. nov. sp. nov., isolated from the mouse intestinal tract and comparative analysis with the genome of the closely related altered Schaedler flora strain ASF502.</title>
        <authorList>
            <person name="Miyake S."/>
            <person name="Soh M."/>
            <person name="Seedorf H."/>
        </authorList>
    </citation>
    <scope>NUCLEOTIDE SEQUENCE [LARGE SCALE GENOMIC DNA]</scope>
    <source>
        <strain evidence="5">DSM 106076</strain>
    </source>
</reference>
<dbReference type="Gene3D" id="3.40.50.300">
    <property type="entry name" value="P-loop containing nucleotide triphosphate hydrolases"/>
    <property type="match status" value="1"/>
</dbReference>
<dbReference type="GO" id="GO:0016887">
    <property type="term" value="F:ATP hydrolysis activity"/>
    <property type="evidence" value="ECO:0007669"/>
    <property type="project" value="InterPro"/>
</dbReference>
<dbReference type="Proteomes" id="UP000274920">
    <property type="component" value="Unassembled WGS sequence"/>
</dbReference>
<dbReference type="InterPro" id="IPR003593">
    <property type="entry name" value="AAA+_ATPase"/>
</dbReference>
<organism evidence="5 6">
    <name type="scientific">Schaedlerella arabinosiphila</name>
    <dbReference type="NCBI Taxonomy" id="2044587"/>
    <lineage>
        <taxon>Bacteria</taxon>
        <taxon>Bacillati</taxon>
        <taxon>Bacillota</taxon>
        <taxon>Clostridia</taxon>
        <taxon>Lachnospirales</taxon>
        <taxon>Lachnospiraceae</taxon>
        <taxon>Schaedlerella</taxon>
    </lineage>
</organism>
<keyword evidence="3 5" id="KW-0067">ATP-binding</keyword>
<accession>A0A3R8JS44</accession>
<dbReference type="SUPFAM" id="SSF52540">
    <property type="entry name" value="P-loop containing nucleoside triphosphate hydrolases"/>
    <property type="match status" value="1"/>
</dbReference>
<proteinExistence type="predicted"/>
<dbReference type="RefSeq" id="WP_125129887.1">
    <property type="nucleotide sequence ID" value="NZ_RHJS01000002.1"/>
</dbReference>
<evidence type="ECO:0000256" key="1">
    <source>
        <dbReference type="ARBA" id="ARBA00022448"/>
    </source>
</evidence>
<keyword evidence="1" id="KW-0813">Transport</keyword>
<dbReference type="CDD" id="cd03230">
    <property type="entry name" value="ABC_DR_subfamily_A"/>
    <property type="match status" value="1"/>
</dbReference>
<keyword evidence="2" id="KW-0547">Nucleotide-binding</keyword>
<evidence type="ECO:0000259" key="4">
    <source>
        <dbReference type="PROSITE" id="PS50893"/>
    </source>
</evidence>
<dbReference type="EMBL" id="RHJS01000002">
    <property type="protein sequence ID" value="RRK34766.1"/>
    <property type="molecule type" value="Genomic_DNA"/>
</dbReference>
<evidence type="ECO:0000256" key="3">
    <source>
        <dbReference type="ARBA" id="ARBA00022840"/>
    </source>
</evidence>
<dbReference type="InterPro" id="IPR003439">
    <property type="entry name" value="ABC_transporter-like_ATP-bd"/>
</dbReference>
<name>A0A3R8JS44_9FIRM</name>
<dbReference type="InterPro" id="IPR051782">
    <property type="entry name" value="ABC_Transporter_VariousFunc"/>
</dbReference>
<dbReference type="SMART" id="SM00382">
    <property type="entry name" value="AAA"/>
    <property type="match status" value="1"/>
</dbReference>
<dbReference type="GO" id="GO:0005524">
    <property type="term" value="F:ATP binding"/>
    <property type="evidence" value="ECO:0007669"/>
    <property type="project" value="UniProtKB-KW"/>
</dbReference>
<sequence>MITISNLTKYFDEICAVNQVSMEIPDGSMFGLLGTNGAGKTTLLRMLAGILEADSGEIRIDGEEDSFSPQCREKIFYLPDDPYYFPNASIQVMLDFYKKQYPELEMDAAVYMAQSLNLDQNRPIRTFSKGMKRQAFLILALCSQTKYLFCDEVFDGLDPIAAEIMKNLFRQEMKSRDFTILVASHKLRDLEDICGNIAILHKGGVVTAGDFKNRAEHVRKFQCVFPTEADLDSLRNHPAVLRFHEDARFITLITGGNPGEVRKALEEQNPIFLGEVPLSLEETFIAEMEGAGYDIRKVLQ</sequence>
<gene>
    <name evidence="5" type="ORF">EBB54_28070</name>
</gene>
<protein>
    <submittedName>
        <fullName evidence="5">ABC transporter ATP-binding protein</fullName>
    </submittedName>
</protein>
<keyword evidence="6" id="KW-1185">Reference proteome</keyword>
<dbReference type="Pfam" id="PF00005">
    <property type="entry name" value="ABC_tran"/>
    <property type="match status" value="1"/>
</dbReference>
<feature type="domain" description="ABC transporter" evidence="4">
    <location>
        <begin position="2"/>
        <end position="227"/>
    </location>
</feature>